<accession>A0A1X7UPP5</accession>
<name>A0A1X7UPP5_AMPQE</name>
<evidence type="ECO:0000313" key="4">
    <source>
        <dbReference type="EnsemblMetazoa" id="Aqu2.1.29611_001"/>
    </source>
</evidence>
<organism evidence="4">
    <name type="scientific">Amphimedon queenslandica</name>
    <name type="common">Sponge</name>
    <dbReference type="NCBI Taxonomy" id="400682"/>
    <lineage>
        <taxon>Eukaryota</taxon>
        <taxon>Metazoa</taxon>
        <taxon>Porifera</taxon>
        <taxon>Demospongiae</taxon>
        <taxon>Heteroscleromorpha</taxon>
        <taxon>Haplosclerida</taxon>
        <taxon>Niphatidae</taxon>
        <taxon>Amphimedon</taxon>
    </lineage>
</organism>
<dbReference type="EnsemblMetazoa" id="Aqu2.1.29611_001">
    <property type="protein sequence ID" value="Aqu2.1.29611_001"/>
    <property type="gene ID" value="Aqu2.1.29611"/>
</dbReference>
<dbReference type="STRING" id="400682.A0A1X7UPP5"/>
<dbReference type="GO" id="GO:0008270">
    <property type="term" value="F:zinc ion binding"/>
    <property type="evidence" value="ECO:0007669"/>
    <property type="project" value="InterPro"/>
</dbReference>
<dbReference type="Pfam" id="PF08797">
    <property type="entry name" value="HIRAN"/>
    <property type="match status" value="1"/>
</dbReference>
<sequence length="129" mass="14326">MASQPVASGTAIINSYIRGYHAYMEVWTPKIGEVLVVKREAENPHHRYAVAIIKDGETVGHVPYNFAPIVSHFLKREVNKAFVEVTGDRINRGGGYGLEVPCSYKFYGPESYITKIKEVAASLKDKGLL</sequence>
<protein>
    <recommendedName>
        <fullName evidence="3">HIRAN domain-containing protein</fullName>
    </recommendedName>
</protein>
<evidence type="ECO:0000259" key="3">
    <source>
        <dbReference type="Pfam" id="PF08797"/>
    </source>
</evidence>
<dbReference type="GO" id="GO:0003676">
    <property type="term" value="F:nucleic acid binding"/>
    <property type="evidence" value="ECO:0007669"/>
    <property type="project" value="InterPro"/>
</dbReference>
<dbReference type="AlphaFoldDB" id="A0A1X7UPP5"/>
<keyword evidence="1" id="KW-0479">Metal-binding</keyword>
<feature type="domain" description="HIRAN" evidence="3">
    <location>
        <begin position="26"/>
        <end position="78"/>
    </location>
</feature>
<dbReference type="InParanoid" id="A0A1X7UPP5"/>
<keyword evidence="2" id="KW-0378">Hydrolase</keyword>
<evidence type="ECO:0000256" key="1">
    <source>
        <dbReference type="ARBA" id="ARBA00022723"/>
    </source>
</evidence>
<dbReference type="GO" id="GO:0016818">
    <property type="term" value="F:hydrolase activity, acting on acid anhydrides, in phosphorus-containing anhydrides"/>
    <property type="evidence" value="ECO:0007669"/>
    <property type="project" value="InterPro"/>
</dbReference>
<dbReference type="Gene3D" id="3.30.70.2330">
    <property type="match status" value="1"/>
</dbReference>
<dbReference type="InterPro" id="IPR014905">
    <property type="entry name" value="HIRAN"/>
</dbReference>
<reference evidence="4" key="1">
    <citation type="submission" date="2017-05" db="UniProtKB">
        <authorList>
            <consortium name="EnsemblMetazoa"/>
        </authorList>
    </citation>
    <scope>IDENTIFICATION</scope>
</reference>
<evidence type="ECO:0000256" key="2">
    <source>
        <dbReference type="ARBA" id="ARBA00022801"/>
    </source>
</evidence>
<proteinExistence type="predicted"/>